<feature type="transmembrane region" description="Helical" evidence="1">
    <location>
        <begin position="119"/>
        <end position="137"/>
    </location>
</feature>
<dbReference type="OrthoDB" id="7861463at2759"/>
<gene>
    <name evidence="2" type="ORF">AWZ03_012828</name>
</gene>
<protein>
    <submittedName>
        <fullName evidence="2">Uncharacterized protein</fullName>
    </submittedName>
</protein>
<keyword evidence="1" id="KW-0812">Transmembrane</keyword>
<keyword evidence="1" id="KW-1133">Transmembrane helix</keyword>
<dbReference type="Proteomes" id="UP000295192">
    <property type="component" value="Unassembled WGS sequence"/>
</dbReference>
<proteinExistence type="predicted"/>
<name>A0A484AY23_DRONA</name>
<evidence type="ECO:0000313" key="3">
    <source>
        <dbReference type="Proteomes" id="UP000295192"/>
    </source>
</evidence>
<sequence>MSETFAKVVYGTVLLAMILQTPRVSIVITYDPNRSYHFNAGVNGIRSSFLVAALFTMMAVLPVREFSGFIKPGKKLFLMLIFPWVSTCCMMFVSNSVLLLRITERMLVQNSWNCFAKALLAYCALFGFATEQMLHWYSIYQYHNWQHAIHEKSPAE</sequence>
<feature type="transmembrane region" description="Helical" evidence="1">
    <location>
        <begin position="76"/>
        <end position="99"/>
    </location>
</feature>
<comment type="caution">
    <text evidence="2">The sequence shown here is derived from an EMBL/GenBank/DDBJ whole genome shotgun (WGS) entry which is preliminary data.</text>
</comment>
<reference evidence="2 3" key="1">
    <citation type="journal article" date="2019" name="J. Hered.">
        <title>An Improved Genome Assembly for Drosophila navojoa, the Basal Species in the mojavensis Cluster.</title>
        <authorList>
            <person name="Vanderlinde T."/>
            <person name="Dupim E.G."/>
            <person name="Nazario-Yepiz N.O."/>
            <person name="Carvalho A.B."/>
        </authorList>
    </citation>
    <scope>NUCLEOTIDE SEQUENCE [LARGE SCALE GENOMIC DNA]</scope>
    <source>
        <strain evidence="2">Navoj_Jal97</strain>
        <tissue evidence="2">Whole organism</tissue>
    </source>
</reference>
<dbReference type="EMBL" id="LSRL02000492">
    <property type="protein sequence ID" value="TDG40740.1"/>
    <property type="molecule type" value="Genomic_DNA"/>
</dbReference>
<dbReference type="AlphaFoldDB" id="A0A484AY23"/>
<organism evidence="2 3">
    <name type="scientific">Drosophila navojoa</name>
    <name type="common">Fruit fly</name>
    <dbReference type="NCBI Taxonomy" id="7232"/>
    <lineage>
        <taxon>Eukaryota</taxon>
        <taxon>Metazoa</taxon>
        <taxon>Ecdysozoa</taxon>
        <taxon>Arthropoda</taxon>
        <taxon>Hexapoda</taxon>
        <taxon>Insecta</taxon>
        <taxon>Pterygota</taxon>
        <taxon>Neoptera</taxon>
        <taxon>Endopterygota</taxon>
        <taxon>Diptera</taxon>
        <taxon>Brachycera</taxon>
        <taxon>Muscomorpha</taxon>
        <taxon>Ephydroidea</taxon>
        <taxon>Drosophilidae</taxon>
        <taxon>Drosophila</taxon>
    </lineage>
</organism>
<dbReference type="KEGG" id="dnv:108655453"/>
<dbReference type="OMA" id="PWVSTCC"/>
<keyword evidence="3" id="KW-1185">Reference proteome</keyword>
<feature type="transmembrane region" description="Helical" evidence="1">
    <location>
        <begin position="45"/>
        <end position="64"/>
    </location>
</feature>
<evidence type="ECO:0000313" key="2">
    <source>
        <dbReference type="EMBL" id="TDG40740.1"/>
    </source>
</evidence>
<keyword evidence="1" id="KW-0472">Membrane</keyword>
<evidence type="ECO:0000256" key="1">
    <source>
        <dbReference type="SAM" id="Phobius"/>
    </source>
</evidence>
<accession>A0A484AY23</accession>